<name>A0A9W8AEW7_9FUNG</name>
<dbReference type="AlphaFoldDB" id="A0A9W8AEW7"/>
<feature type="chain" id="PRO_5040891067" description="CBM1 domain-containing protein" evidence="1">
    <location>
        <begin position="21"/>
        <end position="76"/>
    </location>
</feature>
<protein>
    <recommendedName>
        <fullName evidence="4">CBM1 domain-containing protein</fullName>
    </recommendedName>
</protein>
<accession>A0A9W8AEW7</accession>
<feature type="signal peptide" evidence="1">
    <location>
        <begin position="1"/>
        <end position="20"/>
    </location>
</feature>
<sequence length="76" mass="7753">MQSIRAVLFTALFALASVSARPEAPPAPSACVSGTMTCGGNFAGGFTVCNWGSPVSFACAPGTKCYPNGSYIICNR</sequence>
<proteinExistence type="predicted"/>
<dbReference type="OrthoDB" id="5592548at2759"/>
<dbReference type="Proteomes" id="UP001150569">
    <property type="component" value="Unassembled WGS sequence"/>
</dbReference>
<evidence type="ECO:0000313" key="2">
    <source>
        <dbReference type="EMBL" id="KAJ1928056.1"/>
    </source>
</evidence>
<keyword evidence="3" id="KW-1185">Reference proteome</keyword>
<keyword evidence="1" id="KW-0732">Signal</keyword>
<evidence type="ECO:0008006" key="4">
    <source>
        <dbReference type="Google" id="ProtNLM"/>
    </source>
</evidence>
<dbReference type="EMBL" id="JANBPT010000090">
    <property type="protein sequence ID" value="KAJ1928056.1"/>
    <property type="molecule type" value="Genomic_DNA"/>
</dbReference>
<evidence type="ECO:0000256" key="1">
    <source>
        <dbReference type="SAM" id="SignalP"/>
    </source>
</evidence>
<organism evidence="2 3">
    <name type="scientific">Tieghemiomyces parasiticus</name>
    <dbReference type="NCBI Taxonomy" id="78921"/>
    <lineage>
        <taxon>Eukaryota</taxon>
        <taxon>Fungi</taxon>
        <taxon>Fungi incertae sedis</taxon>
        <taxon>Zoopagomycota</taxon>
        <taxon>Kickxellomycotina</taxon>
        <taxon>Dimargaritomycetes</taxon>
        <taxon>Dimargaritales</taxon>
        <taxon>Dimargaritaceae</taxon>
        <taxon>Tieghemiomyces</taxon>
    </lineage>
</organism>
<evidence type="ECO:0000313" key="3">
    <source>
        <dbReference type="Proteomes" id="UP001150569"/>
    </source>
</evidence>
<gene>
    <name evidence="2" type="ORF">IWQ60_002404</name>
</gene>
<reference evidence="2" key="1">
    <citation type="submission" date="2022-07" db="EMBL/GenBank/DDBJ databases">
        <title>Phylogenomic reconstructions and comparative analyses of Kickxellomycotina fungi.</title>
        <authorList>
            <person name="Reynolds N.K."/>
            <person name="Stajich J.E."/>
            <person name="Barry K."/>
            <person name="Grigoriev I.V."/>
            <person name="Crous P."/>
            <person name="Smith M.E."/>
        </authorList>
    </citation>
    <scope>NUCLEOTIDE SEQUENCE</scope>
    <source>
        <strain evidence="2">RSA 861</strain>
    </source>
</reference>
<comment type="caution">
    <text evidence="2">The sequence shown here is derived from an EMBL/GenBank/DDBJ whole genome shotgun (WGS) entry which is preliminary data.</text>
</comment>